<reference evidence="2" key="1">
    <citation type="journal article" date="2020" name="Nature">
        <title>Giant virus diversity and host interactions through global metagenomics.</title>
        <authorList>
            <person name="Schulz F."/>
            <person name="Roux S."/>
            <person name="Paez-Espino D."/>
            <person name="Jungbluth S."/>
            <person name="Walsh D.A."/>
            <person name="Denef V.J."/>
            <person name="McMahon K.D."/>
            <person name="Konstantinidis K.T."/>
            <person name="Eloe-Fadrosh E.A."/>
            <person name="Kyrpides N.C."/>
            <person name="Woyke T."/>
        </authorList>
    </citation>
    <scope>NUCLEOTIDE SEQUENCE</scope>
    <source>
        <strain evidence="2">GVMAG-M-3300018416-26</strain>
    </source>
</reference>
<accession>A0A6C0BNQ3</accession>
<keyword evidence="1" id="KW-1133">Transmembrane helix</keyword>
<protein>
    <submittedName>
        <fullName evidence="2">Uncharacterized protein</fullName>
    </submittedName>
</protein>
<organism evidence="2">
    <name type="scientific">viral metagenome</name>
    <dbReference type="NCBI Taxonomy" id="1070528"/>
    <lineage>
        <taxon>unclassified sequences</taxon>
        <taxon>metagenomes</taxon>
        <taxon>organismal metagenomes</taxon>
    </lineage>
</organism>
<dbReference type="AlphaFoldDB" id="A0A6C0BNQ3"/>
<keyword evidence="1" id="KW-0812">Transmembrane</keyword>
<feature type="transmembrane region" description="Helical" evidence="1">
    <location>
        <begin position="49"/>
        <end position="74"/>
    </location>
</feature>
<sequence length="200" mass="23576">MNGEELSSQNSLINDVMEKAVSEYEDIQERIYKIQQKISNKTTKLYMQVIAFFITISILIIIVIITTTDIITVIKKYFERSKNISDKDKIYLPNDENKYEESSFIKVNEVHTAEQSIMRQHASQKDSMKNTIKWKKNNAIPDPEKVESQVDLRILEPAYDNYEYQSKNNGMSFWKMLFMPPNYHKLIDSRGSPYHQFVNE</sequence>
<name>A0A6C0BNQ3_9ZZZZ</name>
<keyword evidence="1" id="KW-0472">Membrane</keyword>
<evidence type="ECO:0000256" key="1">
    <source>
        <dbReference type="SAM" id="Phobius"/>
    </source>
</evidence>
<proteinExistence type="predicted"/>
<evidence type="ECO:0000313" key="2">
    <source>
        <dbReference type="EMBL" id="QHS94045.1"/>
    </source>
</evidence>
<dbReference type="EMBL" id="MN739215">
    <property type="protein sequence ID" value="QHS94045.1"/>
    <property type="molecule type" value="Genomic_DNA"/>
</dbReference>